<gene>
    <name evidence="1" type="ORF">MWN33_05795</name>
</gene>
<dbReference type="EMBL" id="JALKCG010000001">
    <property type="protein sequence ID" value="MCK0207542.1"/>
    <property type="molecule type" value="Genomic_DNA"/>
</dbReference>
<evidence type="ECO:0000313" key="2">
    <source>
        <dbReference type="Proteomes" id="UP001202867"/>
    </source>
</evidence>
<keyword evidence="2" id="KW-1185">Reference proteome</keyword>
<sequence length="183" mass="19847">MSKAPIWTAERLAAMETAQLKQLLANAQARGASELAALCGETLAGRVGVAKKPATSSSPVGKRTARDVVLEFHFVCENDRGVTADGEGFFWTGLWIVSEDEVIKSMKAGGKVALHSSHAAMSYRQGKILDYRKSDRDMVKKRNIGIEFLVAADDVALPWFGDGTAEKGYKWASDAPSNEQAER</sequence>
<protein>
    <submittedName>
        <fullName evidence="1">Uncharacterized protein</fullName>
    </submittedName>
</protein>
<dbReference type="RefSeq" id="WP_247199477.1">
    <property type="nucleotide sequence ID" value="NZ_JALKCG010000001.1"/>
</dbReference>
<reference evidence="2" key="1">
    <citation type="submission" date="2023-07" db="EMBL/GenBank/DDBJ databases">
        <title>Ancylobacter moscoviensis sp. nov., facultatively methylotrophic bacteria from activated sludge and the reclassification of Starkeya novella (Starkey 1934) Kelly et al. 2000 as Ancylobacter novellus comb. nov., Starkeya koreensis Im et al. 2006 as Ancylobacter koreensis comb.nov., Angulomicrobium tetraedrale Vasil'eva et al. 1986 as Ancylobacter tetraedralis comb. nov., Angulomicrobium amanitiforme Fritz et al. 2004 as Ancylobacter amanitiformis comb. nov. and Methylorhabdus multivorans Doronina et al. 1996 as Ancylobacter multivorans comb. nov. and emended description of the genus Ancylobacter.</title>
        <authorList>
            <person name="Doronina N."/>
            <person name="Chemodurova A."/>
            <person name="Grouzdev D."/>
            <person name="Koziaeva V."/>
            <person name="Shi W."/>
            <person name="Wu L."/>
            <person name="Kaparullina E."/>
        </authorList>
    </citation>
    <scope>NUCLEOTIDE SEQUENCE [LARGE SCALE GENOMIC DNA]</scope>
    <source>
        <strain evidence="2">Jip08</strain>
    </source>
</reference>
<accession>A0ABT0DKE4</accession>
<dbReference type="Proteomes" id="UP001202867">
    <property type="component" value="Unassembled WGS sequence"/>
</dbReference>
<name>A0ABT0DKE4_9HYPH</name>
<comment type="caution">
    <text evidence="1">The sequence shown here is derived from an EMBL/GenBank/DDBJ whole genome shotgun (WGS) entry which is preliminary data.</text>
</comment>
<organism evidence="1 2">
    <name type="scientific">Ancylobacter koreensis</name>
    <dbReference type="NCBI Taxonomy" id="266121"/>
    <lineage>
        <taxon>Bacteria</taxon>
        <taxon>Pseudomonadati</taxon>
        <taxon>Pseudomonadota</taxon>
        <taxon>Alphaproteobacteria</taxon>
        <taxon>Hyphomicrobiales</taxon>
        <taxon>Xanthobacteraceae</taxon>
        <taxon>Ancylobacter</taxon>
    </lineage>
</organism>
<proteinExistence type="predicted"/>
<evidence type="ECO:0000313" key="1">
    <source>
        <dbReference type="EMBL" id="MCK0207542.1"/>
    </source>
</evidence>